<dbReference type="AlphaFoldDB" id="A0A084SF06"/>
<reference evidence="1 2" key="1">
    <citation type="submission" date="2014-07" db="EMBL/GenBank/DDBJ databases">
        <title>Draft Genome Sequence of Gephyronic Acid Producer, Cystobacter violaceus Strain Cb vi76.</title>
        <authorList>
            <person name="Stevens D.C."/>
            <person name="Young J."/>
            <person name="Carmichael R."/>
            <person name="Tan J."/>
            <person name="Taylor R.E."/>
        </authorList>
    </citation>
    <scope>NUCLEOTIDE SEQUENCE [LARGE SCALE GENOMIC DNA]</scope>
    <source>
        <strain evidence="1 2">Cb vi76</strain>
    </source>
</reference>
<dbReference type="Proteomes" id="UP000028547">
    <property type="component" value="Unassembled WGS sequence"/>
</dbReference>
<dbReference type="EMBL" id="JPMI01000394">
    <property type="protein sequence ID" value="KFA87041.1"/>
    <property type="molecule type" value="Genomic_DNA"/>
</dbReference>
<gene>
    <name evidence="1" type="ORF">Q664_50075</name>
</gene>
<proteinExistence type="predicted"/>
<evidence type="ECO:0000313" key="1">
    <source>
        <dbReference type="EMBL" id="KFA87041.1"/>
    </source>
</evidence>
<evidence type="ECO:0000313" key="2">
    <source>
        <dbReference type="Proteomes" id="UP000028547"/>
    </source>
</evidence>
<sequence>MPRLRYLTTHINLPPGRPPATVIRACLQLVFEKYRWFAPTRYGFFATWNQKLDPNHIDYDALTETYEEYQSLCIAARTDSDFIRFAPARDDSRPYAYNGRITWEASAKLVSKPAWRAAHVVQVAEIMRLVNSPLAEASLDEDVERKTWRQVPAENGHGSIGTFTVRNYSGGLSGLFWRSFFGPPFVRMFGERLASLPEDCRKPLGEELVLVQPYELPTDSGTEQGDARERELIEQLGPGCFYDHAHHTPPTRLPALESLSNVIH</sequence>
<comment type="caution">
    <text evidence="1">The sequence shown here is derived from an EMBL/GenBank/DDBJ whole genome shotgun (WGS) entry which is preliminary data.</text>
</comment>
<name>A0A084SF06_9BACT</name>
<accession>A0A084SF06</accession>
<protein>
    <submittedName>
        <fullName evidence="1">Uncharacterized protein</fullName>
    </submittedName>
</protein>
<dbReference type="RefSeq" id="WP_043413499.1">
    <property type="nucleotide sequence ID" value="NZ_JPMI01000394.1"/>
</dbReference>
<organism evidence="1 2">
    <name type="scientific">Archangium violaceum Cb vi76</name>
    <dbReference type="NCBI Taxonomy" id="1406225"/>
    <lineage>
        <taxon>Bacteria</taxon>
        <taxon>Pseudomonadati</taxon>
        <taxon>Myxococcota</taxon>
        <taxon>Myxococcia</taxon>
        <taxon>Myxococcales</taxon>
        <taxon>Cystobacterineae</taxon>
        <taxon>Archangiaceae</taxon>
        <taxon>Archangium</taxon>
    </lineage>
</organism>